<keyword evidence="2" id="KW-0698">rRNA processing</keyword>
<organism evidence="7 8">
    <name type="scientific">Pseudomonas aeruginosa</name>
    <dbReference type="NCBI Taxonomy" id="287"/>
    <lineage>
        <taxon>Bacteria</taxon>
        <taxon>Pseudomonadati</taxon>
        <taxon>Pseudomonadota</taxon>
        <taxon>Gammaproteobacteria</taxon>
        <taxon>Pseudomonadales</taxon>
        <taxon>Pseudomonadaceae</taxon>
        <taxon>Pseudomonas</taxon>
    </lineage>
</organism>
<evidence type="ECO:0000313" key="7">
    <source>
        <dbReference type="EMBL" id="MUI39677.1"/>
    </source>
</evidence>
<dbReference type="CDD" id="cd11648">
    <property type="entry name" value="RsmI"/>
    <property type="match status" value="1"/>
</dbReference>
<evidence type="ECO:0000256" key="1">
    <source>
        <dbReference type="ARBA" id="ARBA00022490"/>
    </source>
</evidence>
<dbReference type="GO" id="GO:0008168">
    <property type="term" value="F:methyltransferase activity"/>
    <property type="evidence" value="ECO:0007669"/>
    <property type="project" value="UniProtKB-KW"/>
</dbReference>
<evidence type="ECO:0000259" key="6">
    <source>
        <dbReference type="Pfam" id="PF00590"/>
    </source>
</evidence>
<sequence length="249" mass="27488">MSFTAIRSVRSTKRACKGFTICFYRREIMPKLYVVATPIGNLDDLTPRMRAALEAADLIAAEDTRVTMKLLNRFEMKKPMVSCHRHNEENRAPQLVARMLEENLTVALTCDAGTPGISDPGHLLVRAAWEAGIPVEPVSGPSAVVTCLSASGFDAREFAFYGFLPREKKALHEKLRSIRKSGVPVFVLYESPHRVVELVRAIAEEWADAQVCVCSDLTKKFERIYRGVASAVADERIGSSNALFGQSAG</sequence>
<dbReference type="InterPro" id="IPR008189">
    <property type="entry name" value="rRNA_ssu_MeTfrase_I"/>
</dbReference>
<dbReference type="PANTHER" id="PTHR46111">
    <property type="entry name" value="RIBOSOMAL RNA SMALL SUBUNIT METHYLTRANSFERASE I"/>
    <property type="match status" value="1"/>
</dbReference>
<dbReference type="PANTHER" id="PTHR46111:SF1">
    <property type="entry name" value="RIBOSOMAL RNA SMALL SUBUNIT METHYLTRANSFERASE I"/>
    <property type="match status" value="1"/>
</dbReference>
<comment type="caution">
    <text evidence="7">The sequence shown here is derived from an EMBL/GenBank/DDBJ whole genome shotgun (WGS) entry which is preliminary data.</text>
</comment>
<dbReference type="Proteomes" id="UP000433532">
    <property type="component" value="Unassembled WGS sequence"/>
</dbReference>
<dbReference type="EC" id="2.1.1.198" evidence="7"/>
<evidence type="ECO:0000256" key="4">
    <source>
        <dbReference type="ARBA" id="ARBA00022679"/>
    </source>
</evidence>
<dbReference type="GO" id="GO:0032259">
    <property type="term" value="P:methylation"/>
    <property type="evidence" value="ECO:0007669"/>
    <property type="project" value="UniProtKB-KW"/>
</dbReference>
<evidence type="ECO:0000256" key="5">
    <source>
        <dbReference type="ARBA" id="ARBA00022691"/>
    </source>
</evidence>
<name>A0A844NVI0_PSEAI</name>
<keyword evidence="3 7" id="KW-0489">Methyltransferase</keyword>
<dbReference type="EMBL" id="WOAD01000085">
    <property type="protein sequence ID" value="MUI39677.1"/>
    <property type="molecule type" value="Genomic_DNA"/>
</dbReference>
<dbReference type="GO" id="GO:0006364">
    <property type="term" value="P:rRNA processing"/>
    <property type="evidence" value="ECO:0007669"/>
    <property type="project" value="UniProtKB-KW"/>
</dbReference>
<keyword evidence="5" id="KW-0949">S-adenosyl-L-methionine</keyword>
<dbReference type="AlphaFoldDB" id="A0A844NVI0"/>
<evidence type="ECO:0000256" key="3">
    <source>
        <dbReference type="ARBA" id="ARBA00022603"/>
    </source>
</evidence>
<gene>
    <name evidence="7" type="primary">rsmI</name>
    <name evidence="7" type="ORF">GNQ48_32460</name>
</gene>
<evidence type="ECO:0000313" key="8">
    <source>
        <dbReference type="Proteomes" id="UP000433532"/>
    </source>
</evidence>
<evidence type="ECO:0000256" key="2">
    <source>
        <dbReference type="ARBA" id="ARBA00022552"/>
    </source>
</evidence>
<accession>A0A844NVI0</accession>
<keyword evidence="1" id="KW-0963">Cytoplasm</keyword>
<dbReference type="InterPro" id="IPR014776">
    <property type="entry name" value="4pyrrole_Mease_sub2"/>
</dbReference>
<reference evidence="7 8" key="1">
    <citation type="submission" date="2019-11" db="EMBL/GenBank/DDBJ databases">
        <title>Genomes of ocular Pseudomonas aeruginosa isolates.</title>
        <authorList>
            <person name="Khan M."/>
            <person name="Rice S.A."/>
            <person name="Willcox M.D.P."/>
            <person name="Stapleton F."/>
        </authorList>
    </citation>
    <scope>NUCLEOTIDE SEQUENCE [LARGE SCALE GENOMIC DNA]</scope>
    <source>
        <strain evidence="7 8">PA221</strain>
    </source>
</reference>
<protein>
    <submittedName>
        <fullName evidence="7">16S rRNA (Cytidine(1402)-2'-O)-methyltransferase</fullName>
        <ecNumber evidence="7">2.1.1.198</ecNumber>
    </submittedName>
</protein>
<dbReference type="InterPro" id="IPR014777">
    <property type="entry name" value="4pyrrole_Mease_sub1"/>
</dbReference>
<proteinExistence type="predicted"/>
<dbReference type="PIRSF" id="PIRSF005917">
    <property type="entry name" value="MTase_YraL"/>
    <property type="match status" value="1"/>
</dbReference>
<keyword evidence="4 7" id="KW-0808">Transferase</keyword>
<dbReference type="InterPro" id="IPR035996">
    <property type="entry name" value="4pyrrol_Methylase_sf"/>
</dbReference>
<dbReference type="Gene3D" id="3.30.950.10">
    <property type="entry name" value="Methyltransferase, Cobalt-precorrin-4 Transmethylase, Domain 2"/>
    <property type="match status" value="1"/>
</dbReference>
<dbReference type="Pfam" id="PF00590">
    <property type="entry name" value="TP_methylase"/>
    <property type="match status" value="1"/>
</dbReference>
<feature type="domain" description="Tetrapyrrole methylase" evidence="6">
    <location>
        <begin position="31"/>
        <end position="231"/>
    </location>
</feature>
<dbReference type="NCBIfam" id="TIGR00096">
    <property type="entry name" value="16S rRNA (cytidine(1402)-2'-O)-methyltransferase"/>
    <property type="match status" value="1"/>
</dbReference>
<dbReference type="Gene3D" id="3.40.1010.10">
    <property type="entry name" value="Cobalt-precorrin-4 Transmethylase, Domain 1"/>
    <property type="match status" value="1"/>
</dbReference>
<dbReference type="InterPro" id="IPR000878">
    <property type="entry name" value="4pyrrol_Mease"/>
</dbReference>
<dbReference type="SUPFAM" id="SSF53790">
    <property type="entry name" value="Tetrapyrrole methylase"/>
    <property type="match status" value="1"/>
</dbReference>